<comment type="caution">
    <text evidence="3">The sequence shown here is derived from an EMBL/GenBank/DDBJ whole genome shotgun (WGS) entry which is preliminary data.</text>
</comment>
<accession>A0ABV7W7K6</accession>
<keyword evidence="2" id="KW-0732">Signal</keyword>
<keyword evidence="4" id="KW-1185">Reference proteome</keyword>
<proteinExistence type="predicted"/>
<feature type="chain" id="PRO_5046084574" evidence="2">
    <location>
        <begin position="34"/>
        <end position="161"/>
    </location>
</feature>
<evidence type="ECO:0000256" key="2">
    <source>
        <dbReference type="SAM" id="SignalP"/>
    </source>
</evidence>
<feature type="compositionally biased region" description="Polar residues" evidence="1">
    <location>
        <begin position="60"/>
        <end position="72"/>
    </location>
</feature>
<organism evidence="3 4">
    <name type="scientific">Hydrogenophaga luteola</name>
    <dbReference type="NCBI Taxonomy" id="1591122"/>
    <lineage>
        <taxon>Bacteria</taxon>
        <taxon>Pseudomonadati</taxon>
        <taxon>Pseudomonadota</taxon>
        <taxon>Betaproteobacteria</taxon>
        <taxon>Burkholderiales</taxon>
        <taxon>Comamonadaceae</taxon>
        <taxon>Hydrogenophaga</taxon>
    </lineage>
</organism>
<reference evidence="4" key="1">
    <citation type="journal article" date="2019" name="Int. J. Syst. Evol. Microbiol.">
        <title>The Global Catalogue of Microorganisms (GCM) 10K type strain sequencing project: providing services to taxonomists for standard genome sequencing and annotation.</title>
        <authorList>
            <consortium name="The Broad Institute Genomics Platform"/>
            <consortium name="The Broad Institute Genome Sequencing Center for Infectious Disease"/>
            <person name="Wu L."/>
            <person name="Ma J."/>
        </authorList>
    </citation>
    <scope>NUCLEOTIDE SEQUENCE [LARGE SCALE GENOMIC DNA]</scope>
    <source>
        <strain evidence="4">KCTC 42501</strain>
    </source>
</reference>
<feature type="signal peptide" evidence="2">
    <location>
        <begin position="1"/>
        <end position="33"/>
    </location>
</feature>
<dbReference type="RefSeq" id="WP_382175632.1">
    <property type="nucleotide sequence ID" value="NZ_JBHRXX010000007.1"/>
</dbReference>
<dbReference type="Proteomes" id="UP001595729">
    <property type="component" value="Unassembled WGS sequence"/>
</dbReference>
<evidence type="ECO:0000313" key="4">
    <source>
        <dbReference type="Proteomes" id="UP001595729"/>
    </source>
</evidence>
<sequence length="161" mass="17978">MDIRSRANRHAAAWPRWGTVLTAACLASTIAQAQSVYRCETNGQVAYSHEPCVGAKVVDTTPTQGLDKSTGVSRKGRDVQREEFKRSINEAMRPLTGMSHEQTKTFERRIKLPASAQSECKVLDMRLPDQEQAVRTSTPAAKAEAEVQLFLSRRRFRELGC</sequence>
<name>A0ABV7W7K6_9BURK</name>
<gene>
    <name evidence="3" type="ORF">ACFOPI_15665</name>
</gene>
<feature type="region of interest" description="Disordered" evidence="1">
    <location>
        <begin position="59"/>
        <end position="82"/>
    </location>
</feature>
<dbReference type="EMBL" id="JBHRXX010000007">
    <property type="protein sequence ID" value="MFC3685042.1"/>
    <property type="molecule type" value="Genomic_DNA"/>
</dbReference>
<evidence type="ECO:0000256" key="1">
    <source>
        <dbReference type="SAM" id="MobiDB-lite"/>
    </source>
</evidence>
<protein>
    <submittedName>
        <fullName evidence="3">DUF4124 domain-containing protein</fullName>
    </submittedName>
</protein>
<evidence type="ECO:0000313" key="3">
    <source>
        <dbReference type="EMBL" id="MFC3685042.1"/>
    </source>
</evidence>